<evidence type="ECO:0000259" key="2">
    <source>
        <dbReference type="PROSITE" id="PS50048"/>
    </source>
</evidence>
<dbReference type="CDD" id="cd00067">
    <property type="entry name" value="GAL4"/>
    <property type="match status" value="1"/>
</dbReference>
<keyword evidence="4" id="KW-1185">Reference proteome</keyword>
<evidence type="ECO:0000256" key="1">
    <source>
        <dbReference type="ARBA" id="ARBA00023242"/>
    </source>
</evidence>
<dbReference type="GO" id="GO:0001228">
    <property type="term" value="F:DNA-binding transcription activator activity, RNA polymerase II-specific"/>
    <property type="evidence" value="ECO:0007669"/>
    <property type="project" value="TreeGrafter"/>
</dbReference>
<evidence type="ECO:0000313" key="3">
    <source>
        <dbReference type="EMBL" id="KAF7557735.1"/>
    </source>
</evidence>
<dbReference type="AlphaFoldDB" id="A0A9P5HLH7"/>
<dbReference type="OrthoDB" id="3546279at2759"/>
<dbReference type="SMART" id="SM00066">
    <property type="entry name" value="GAL4"/>
    <property type="match status" value="1"/>
</dbReference>
<dbReference type="InterPro" id="IPR036864">
    <property type="entry name" value="Zn2-C6_fun-type_DNA-bd_sf"/>
</dbReference>
<dbReference type="Pfam" id="PF00172">
    <property type="entry name" value="Zn_clus"/>
    <property type="match status" value="1"/>
</dbReference>
<dbReference type="GO" id="GO:0008270">
    <property type="term" value="F:zinc ion binding"/>
    <property type="evidence" value="ECO:0007669"/>
    <property type="project" value="InterPro"/>
</dbReference>
<keyword evidence="1" id="KW-0539">Nucleus</keyword>
<dbReference type="Gene3D" id="4.10.240.10">
    <property type="entry name" value="Zn(2)-C6 fungal-type DNA-binding domain"/>
    <property type="match status" value="1"/>
</dbReference>
<dbReference type="PROSITE" id="PS00463">
    <property type="entry name" value="ZN2_CY6_FUNGAL_1"/>
    <property type="match status" value="1"/>
</dbReference>
<dbReference type="InterPro" id="IPR001138">
    <property type="entry name" value="Zn2Cys6_DnaBD"/>
</dbReference>
<sequence>MTGRTIRSHLKSRRGCLNCKSRRVKCDEVKPGCSACARRGDECTYLSRADRPSGAQRVTPCSASPSTTPVAGTGSEIAIDAYYSVPRLFDYGDKQMMQLRLMHHYDTTTVKSFASAFQLQGSLIQGLQVDIPSLAFKHPFLLDTVLLVAMIHMASIRPESVNMLEVAKYRNQAICAIRGELANVSDDNIRAIRMSSLLLGATSFAADRITGYSGIWLTNFLALTIGSRVFMPSPKTGSRIEKHVSAPEPAAAASHFRDPQAHSSMPLSLQRALDIEQDDEDWAYREDLYRAASGIGTLFGSLDKPHTTLSIVFQLKSWPFRCVSDGFVQLARLQRPRALLIMAYYLAFLQYFPAMWLYEDVVREDMQKIATTLSPEWHEYLSIPMTAVLLEEESSLTEYLLGQLPNISSGELAEVGHLQDIILRTTPPRRKHGVFEFYFPF</sequence>
<dbReference type="PANTHER" id="PTHR47784:SF5">
    <property type="entry name" value="STEROL UPTAKE CONTROL PROTEIN 2"/>
    <property type="match status" value="1"/>
</dbReference>
<feature type="domain" description="Zn(2)-C6 fungal-type" evidence="2">
    <location>
        <begin position="15"/>
        <end position="45"/>
    </location>
</feature>
<accession>A0A9P5HLH7</accession>
<proteinExistence type="predicted"/>
<evidence type="ECO:0000313" key="4">
    <source>
        <dbReference type="Proteomes" id="UP000722485"/>
    </source>
</evidence>
<dbReference type="Proteomes" id="UP000722485">
    <property type="component" value="Unassembled WGS sequence"/>
</dbReference>
<dbReference type="PROSITE" id="PS50048">
    <property type="entry name" value="ZN2_CY6_FUNGAL_2"/>
    <property type="match status" value="1"/>
</dbReference>
<gene>
    <name evidence="3" type="ORF">G7Z17_g471</name>
</gene>
<dbReference type="InterPro" id="IPR053157">
    <property type="entry name" value="Sterol_Uptake_Regulator"/>
</dbReference>
<protein>
    <recommendedName>
        <fullName evidence="2">Zn(2)-C6 fungal-type domain-containing protein</fullName>
    </recommendedName>
</protein>
<reference evidence="3" key="1">
    <citation type="submission" date="2020-03" db="EMBL/GenBank/DDBJ databases">
        <title>Draft Genome Sequence of Cylindrodendrum hubeiense.</title>
        <authorList>
            <person name="Buettner E."/>
            <person name="Kellner H."/>
        </authorList>
    </citation>
    <scope>NUCLEOTIDE SEQUENCE</scope>
    <source>
        <strain evidence="3">IHI 201604</strain>
    </source>
</reference>
<dbReference type="PANTHER" id="PTHR47784">
    <property type="entry name" value="STEROL UPTAKE CONTROL PROTEIN 2"/>
    <property type="match status" value="1"/>
</dbReference>
<dbReference type="EMBL" id="JAANBB010000003">
    <property type="protein sequence ID" value="KAF7557735.1"/>
    <property type="molecule type" value="Genomic_DNA"/>
</dbReference>
<comment type="caution">
    <text evidence="3">The sequence shown here is derived from an EMBL/GenBank/DDBJ whole genome shotgun (WGS) entry which is preliminary data.</text>
</comment>
<dbReference type="SUPFAM" id="SSF57701">
    <property type="entry name" value="Zn2/Cys6 DNA-binding domain"/>
    <property type="match status" value="1"/>
</dbReference>
<name>A0A9P5HLH7_9HYPO</name>
<organism evidence="3 4">
    <name type="scientific">Cylindrodendrum hubeiense</name>
    <dbReference type="NCBI Taxonomy" id="595255"/>
    <lineage>
        <taxon>Eukaryota</taxon>
        <taxon>Fungi</taxon>
        <taxon>Dikarya</taxon>
        <taxon>Ascomycota</taxon>
        <taxon>Pezizomycotina</taxon>
        <taxon>Sordariomycetes</taxon>
        <taxon>Hypocreomycetidae</taxon>
        <taxon>Hypocreales</taxon>
        <taxon>Nectriaceae</taxon>
        <taxon>Cylindrodendrum</taxon>
    </lineage>
</organism>